<evidence type="ECO:0000313" key="1">
    <source>
        <dbReference type="EMBL" id="AIQ13030.1"/>
    </source>
</evidence>
<proteinExistence type="predicted"/>
<dbReference type="Proteomes" id="UP000029409">
    <property type="component" value="Chromosome"/>
</dbReference>
<protein>
    <submittedName>
        <fullName evidence="1">Uncharacterized protein</fullName>
    </submittedName>
</protein>
<reference evidence="1 2" key="1">
    <citation type="submission" date="2014-08" db="EMBL/GenBank/DDBJ databases">
        <title>Comparative genomics of the Paenibacillus odorifer group.</title>
        <authorList>
            <person name="den Bakker H.C."/>
            <person name="Tsai Y.-C."/>
            <person name="Martin N."/>
            <person name="Korlach J."/>
            <person name="Wiedmann M."/>
        </authorList>
    </citation>
    <scope>NUCLEOTIDE SEQUENCE [LARGE SCALE GENOMIC DNA]</scope>
    <source>
        <strain evidence="1 2">DSM 1735</strain>
    </source>
</reference>
<keyword evidence="2" id="KW-1185">Reference proteome</keyword>
<dbReference type="AlphaFoldDB" id="A0A089HQM8"/>
<dbReference type="EMBL" id="CP009288">
    <property type="protein sequence ID" value="AIQ13030.1"/>
    <property type="molecule type" value="Genomic_DNA"/>
</dbReference>
<sequence length="187" mass="21368">MDSLLRDILHIFECLFLSEYIVLATVNDLVHQQITNAHKSWGRVHISDDGNILQYNGRTYKNYSQHLKTETHGRKIGADGETRTSFYEIPDMESGKWLAVQDDELAFAFIYKGLNVPEISLKEFSPTAVEFNENGKKISDSETVSKVITMIETNAAFNTLDDYRLTDSNITSIELYSDKYPSLIYLP</sequence>
<name>A0A089HQM8_PAEDU</name>
<evidence type="ECO:0000313" key="2">
    <source>
        <dbReference type="Proteomes" id="UP000029409"/>
    </source>
</evidence>
<gene>
    <name evidence="1" type="ORF">PDUR_14750</name>
</gene>
<organism evidence="1 2">
    <name type="scientific">Paenibacillus durus</name>
    <name type="common">Paenibacillus azotofixans</name>
    <dbReference type="NCBI Taxonomy" id="44251"/>
    <lineage>
        <taxon>Bacteria</taxon>
        <taxon>Bacillati</taxon>
        <taxon>Bacillota</taxon>
        <taxon>Bacilli</taxon>
        <taxon>Bacillales</taxon>
        <taxon>Paenibacillaceae</taxon>
        <taxon>Paenibacillus</taxon>
    </lineage>
</organism>
<accession>A0A089HQM8</accession>
<dbReference type="KEGG" id="pdu:PDUR_14750"/>